<dbReference type="OMA" id="SGVEMWR"/>
<dbReference type="Proteomes" id="UP000030686">
    <property type="component" value="Unassembled WGS sequence"/>
</dbReference>
<feature type="compositionally biased region" description="Basic and acidic residues" evidence="1">
    <location>
        <begin position="350"/>
        <end position="363"/>
    </location>
</feature>
<evidence type="ECO:0000313" key="3">
    <source>
        <dbReference type="EMBL" id="CDM34529.1"/>
    </source>
</evidence>
<accession>W6QJY0</accession>
<sequence length="420" mass="45564">MAPFGQTIAVIDKTGKVVSTSKQLFGVFTHAKNAYRERKSAFQSERNAKIAEQQALEGLANYQIDDSVASSERNHGTRSKHHSGHGRSSHYGPSAAMARRHTSHDVSVRGAPRPTGRSKSDAHIDMDLAYGDASHAALSRYNPPEPKNDQQQLDVLVNRAQWILEEAHCLHHGAAATMAHLQQNPKAMAAVALTLAEISNLARMMAPTALASLKSAAPVVFALLSSPQFLIAAGVGLGVTVVMFGGYKIIQRIAAGAMGESGKTEAEMEEMMEFNTAEISSVETWRRGVADQQVYSAGTSVEGEFITPVAAAMSGIDVTTARATRDPRFKFDEDASVASSRRSRRSRTTRAPDRRDRRSKAPLEEPSGIFGRSSSKSKAPSNVPSRTSSKHGTYVTETEKREKEKKKAPSRLRLMFTSST</sequence>
<protein>
    <submittedName>
        <fullName evidence="3">Genomic scaffold, ProqFM164S03</fullName>
    </submittedName>
</protein>
<gene>
    <name evidence="3" type="ORF">PROQFM164_S03g001253</name>
</gene>
<keyword evidence="2" id="KW-0812">Transmembrane</keyword>
<keyword evidence="2" id="KW-1133">Transmembrane helix</keyword>
<feature type="region of interest" description="Disordered" evidence="1">
    <location>
        <begin position="68"/>
        <end position="122"/>
    </location>
</feature>
<evidence type="ECO:0000256" key="1">
    <source>
        <dbReference type="SAM" id="MobiDB-lite"/>
    </source>
</evidence>
<organism evidence="3 4">
    <name type="scientific">Penicillium roqueforti (strain FM164)</name>
    <dbReference type="NCBI Taxonomy" id="1365484"/>
    <lineage>
        <taxon>Eukaryota</taxon>
        <taxon>Fungi</taxon>
        <taxon>Dikarya</taxon>
        <taxon>Ascomycota</taxon>
        <taxon>Pezizomycotina</taxon>
        <taxon>Eurotiomycetes</taxon>
        <taxon>Eurotiomycetidae</taxon>
        <taxon>Eurotiales</taxon>
        <taxon>Aspergillaceae</taxon>
        <taxon>Penicillium</taxon>
    </lineage>
</organism>
<feature type="compositionally biased region" description="Polar residues" evidence="1">
    <location>
        <begin position="372"/>
        <end position="391"/>
    </location>
</feature>
<dbReference type="STRING" id="1365484.W6QJY0"/>
<feature type="compositionally biased region" description="Basic and acidic residues" evidence="1">
    <location>
        <begin position="397"/>
        <end position="407"/>
    </location>
</feature>
<dbReference type="OrthoDB" id="5402307at2759"/>
<evidence type="ECO:0000313" key="4">
    <source>
        <dbReference type="Proteomes" id="UP000030686"/>
    </source>
</evidence>
<keyword evidence="4" id="KW-1185">Reference proteome</keyword>
<reference evidence="3" key="1">
    <citation type="journal article" date="2014" name="Nat. Commun.">
        <title>Multiple recent horizontal transfers of a large genomic region in cheese making fungi.</title>
        <authorList>
            <person name="Cheeseman K."/>
            <person name="Ropars J."/>
            <person name="Renault P."/>
            <person name="Dupont J."/>
            <person name="Gouzy J."/>
            <person name="Branca A."/>
            <person name="Abraham A.L."/>
            <person name="Ceppi M."/>
            <person name="Conseiller E."/>
            <person name="Debuchy R."/>
            <person name="Malagnac F."/>
            <person name="Goarin A."/>
            <person name="Silar P."/>
            <person name="Lacoste S."/>
            <person name="Sallet E."/>
            <person name="Bensimon A."/>
            <person name="Giraud T."/>
            <person name="Brygoo Y."/>
        </authorList>
    </citation>
    <scope>NUCLEOTIDE SEQUENCE [LARGE SCALE GENOMIC DNA]</scope>
    <source>
        <strain evidence="3">FM164</strain>
    </source>
</reference>
<dbReference type="EMBL" id="HG792017">
    <property type="protein sequence ID" value="CDM34529.1"/>
    <property type="molecule type" value="Genomic_DNA"/>
</dbReference>
<proteinExistence type="predicted"/>
<name>W6QJY0_PENRF</name>
<keyword evidence="2" id="KW-0472">Membrane</keyword>
<feature type="region of interest" description="Disordered" evidence="1">
    <location>
        <begin position="332"/>
        <end position="420"/>
    </location>
</feature>
<feature type="transmembrane region" description="Helical" evidence="2">
    <location>
        <begin position="229"/>
        <end position="250"/>
    </location>
</feature>
<dbReference type="AlphaFoldDB" id="W6QJY0"/>
<evidence type="ECO:0000256" key="2">
    <source>
        <dbReference type="SAM" id="Phobius"/>
    </source>
</evidence>
<feature type="compositionally biased region" description="Basic residues" evidence="1">
    <location>
        <begin position="76"/>
        <end position="88"/>
    </location>
</feature>